<keyword evidence="1" id="KW-1133">Transmembrane helix</keyword>
<name>A0A0R2MLS4_9LACO</name>
<accession>A0A0R2MLS4</accession>
<feature type="transmembrane region" description="Helical" evidence="1">
    <location>
        <begin position="310"/>
        <end position="331"/>
    </location>
</feature>
<keyword evidence="4" id="KW-1185">Reference proteome</keyword>
<protein>
    <recommendedName>
        <fullName evidence="2">Membrane protein 6-pyruvoyl-tetrahydropterin synthase-related domain-containing protein</fullName>
    </recommendedName>
</protein>
<proteinExistence type="predicted"/>
<feature type="transmembrane region" description="Helical" evidence="1">
    <location>
        <begin position="98"/>
        <end position="121"/>
    </location>
</feature>
<feature type="domain" description="Membrane protein 6-pyruvoyl-tetrahydropterin synthase-related" evidence="2">
    <location>
        <begin position="74"/>
        <end position="414"/>
    </location>
</feature>
<evidence type="ECO:0000313" key="3">
    <source>
        <dbReference type="EMBL" id="KRO14599.1"/>
    </source>
</evidence>
<dbReference type="EMBL" id="JQCL01000011">
    <property type="protein sequence ID" value="KRO14599.1"/>
    <property type="molecule type" value="Genomic_DNA"/>
</dbReference>
<dbReference type="STRING" id="942150.IV64_GL000999"/>
<reference evidence="3 4" key="1">
    <citation type="journal article" date="2015" name="Genome Announc.">
        <title>Expanding the biotechnology potential of lactobacilli through comparative genomics of 213 strains and associated genera.</title>
        <authorList>
            <person name="Sun Z."/>
            <person name="Harris H.M."/>
            <person name="McCann A."/>
            <person name="Guo C."/>
            <person name="Argimon S."/>
            <person name="Zhang W."/>
            <person name="Yang X."/>
            <person name="Jeffery I.B."/>
            <person name="Cooney J.C."/>
            <person name="Kagawa T.F."/>
            <person name="Liu W."/>
            <person name="Song Y."/>
            <person name="Salvetti E."/>
            <person name="Wrobel A."/>
            <person name="Rasinkangas P."/>
            <person name="Parkhill J."/>
            <person name="Rea M.C."/>
            <person name="O'Sullivan O."/>
            <person name="Ritari J."/>
            <person name="Douillard F.P."/>
            <person name="Paul Ross R."/>
            <person name="Yang R."/>
            <person name="Briner A.E."/>
            <person name="Felis G.E."/>
            <person name="de Vos W.M."/>
            <person name="Barrangou R."/>
            <person name="Klaenhammer T.R."/>
            <person name="Caufield P.W."/>
            <person name="Cui Y."/>
            <person name="Zhang H."/>
            <person name="O'Toole P.W."/>
        </authorList>
    </citation>
    <scope>NUCLEOTIDE SEQUENCE [LARGE SCALE GENOMIC DNA]</scope>
    <source>
        <strain evidence="3 4">LMG 26013</strain>
    </source>
</reference>
<dbReference type="Pfam" id="PF10131">
    <property type="entry name" value="PTPS_related"/>
    <property type="match status" value="1"/>
</dbReference>
<feature type="transmembrane region" description="Helical" evidence="1">
    <location>
        <begin position="142"/>
        <end position="166"/>
    </location>
</feature>
<feature type="transmembrane region" description="Helical" evidence="1">
    <location>
        <begin position="75"/>
        <end position="92"/>
    </location>
</feature>
<feature type="transmembrane region" description="Helical" evidence="1">
    <location>
        <begin position="178"/>
        <end position="209"/>
    </location>
</feature>
<evidence type="ECO:0000256" key="1">
    <source>
        <dbReference type="SAM" id="Phobius"/>
    </source>
</evidence>
<feature type="transmembrane region" description="Helical" evidence="1">
    <location>
        <begin position="546"/>
        <end position="567"/>
    </location>
</feature>
<gene>
    <name evidence="3" type="ORF">IV64_GL000999</name>
</gene>
<feature type="transmembrane region" description="Helical" evidence="1">
    <location>
        <begin position="282"/>
        <end position="303"/>
    </location>
</feature>
<dbReference type="Proteomes" id="UP000051783">
    <property type="component" value="Unassembled WGS sequence"/>
</dbReference>
<organism evidence="3 4">
    <name type="scientific">Lactiplantibacillus xiangfangensis</name>
    <dbReference type="NCBI Taxonomy" id="942150"/>
    <lineage>
        <taxon>Bacteria</taxon>
        <taxon>Bacillati</taxon>
        <taxon>Bacillota</taxon>
        <taxon>Bacilli</taxon>
        <taxon>Lactobacillales</taxon>
        <taxon>Lactobacillaceae</taxon>
        <taxon>Lactiplantibacillus</taxon>
    </lineage>
</organism>
<feature type="transmembrane region" description="Helical" evidence="1">
    <location>
        <begin position="221"/>
        <end position="240"/>
    </location>
</feature>
<dbReference type="InterPro" id="IPR018776">
    <property type="entry name" value="Membrane_prot_PTPS-rel_domain"/>
</dbReference>
<comment type="caution">
    <text evidence="3">The sequence shown here is derived from an EMBL/GenBank/DDBJ whole genome shotgun (WGS) entry which is preliminary data.</text>
</comment>
<keyword evidence="1" id="KW-0472">Membrane</keyword>
<dbReference type="PATRIC" id="fig|942150.3.peg.1029"/>
<feature type="transmembrane region" description="Helical" evidence="1">
    <location>
        <begin position="343"/>
        <end position="361"/>
    </location>
</feature>
<feature type="transmembrane region" description="Helical" evidence="1">
    <location>
        <begin position="6"/>
        <end position="25"/>
    </location>
</feature>
<evidence type="ECO:0000259" key="2">
    <source>
        <dbReference type="Pfam" id="PF10131"/>
    </source>
</evidence>
<keyword evidence="1" id="KW-0812">Transmembrane</keyword>
<evidence type="ECO:0000313" key="4">
    <source>
        <dbReference type="Proteomes" id="UP000051783"/>
    </source>
</evidence>
<sequence length="575" mass="65524">MVKSRLISILWVVGTFAVLALMTIAQVRHHQMLVDTDFIYHMSRIEAFSESVRAHQWFDFRNFVTFNQIGVANNYFYPYVYFWLWSLLYVFVGNPIWSYYIGLFLIMLTGLMITYVSVYYFSKSRFIGYLVAIFHMTTPYHVFLLNGQSVLGEALAATFIPLYVLGVRELLRGSVKHWWLISVALALTAYAHLLTLAIEVSLLLILYLLSLRGEEQRLRRFINCLKAASLFLALTSFFWVPFVQMLLRTPIQATIKIAGVAWLNDFGTMINLMLTNGSLSGITANPGIVALIAVGLTIGFWRYLLDAYRIVAIVGIVFLLGSTSLFPWGMVPNQIQNMIQFPYRLYSLTSFCLILTGARIVEQLISQNRNPIQSDYFKKCTTLVLTGTCIVLYASMLNVNYRIKASSTPYTSVIAPKLKDAFNVRFRLDQHNYTTLFKSPRTFFGTIDYAPKTTWQGDYQKSLIAHSVLVGRKTVRSTHHQNVQQITYQFKLKRASQVDVPVLHYGSEVVVVNGQHVNAKSSKRGSTLIFARAGNNTVMISEPRPASFVTLLGLSVVTWIGLLGIIFQKWWVKRH</sequence>
<dbReference type="AlphaFoldDB" id="A0A0R2MLS4"/>
<feature type="transmembrane region" description="Helical" evidence="1">
    <location>
        <begin position="382"/>
        <end position="401"/>
    </location>
</feature>